<dbReference type="InterPro" id="IPR017853">
    <property type="entry name" value="GH"/>
</dbReference>
<comment type="caution">
    <text evidence="5">The sequence shown here is derived from an EMBL/GenBank/DDBJ whole genome shotgun (WGS) entry which is preliminary data.</text>
</comment>
<sequence length="538" mass="57901">MKITRNGAHDQLRGRRDALKRLGGMGLMSVSGVLLDACGGSGLGASGAASAADQAAALGYRLVSVNAGSNLGVIRSLQGVNGPPVPAYLGVENIPPGTTPTANIFNPEGLDLTSVYSQMGINFVRTHDLDADGTGDIGGTNINRIFPDWSADPLNPANYNFAPTDTVIAGIIRSNSSVFFSLGRSDRSMVGLPNNSPPPTDFAQYAAVAKQIVLHYNHGWANGFNYGIQYWEIWNEPDMGWTSANPPQQYYEFYQQLSTAIKSVDPTLKVGGPTTVTNNVQYGLMGSFLQFIQGNSLPLDFYSFHWYPFFNDPLDFIVLANQYRTLLNQYGFSSTELHLNEWNYSLSDTPAPEQLAAFVATSLTSMQDAPIDRSCCYQRTAPLLQNDGSLTKAGSAFAAVGGLAEMFRLTTSGQDDKGYSVLAGRSADQSEVHILISNYQIPAADLGPNPGGNSFAIPGLATFILPDRRTISYASNAGYYVIVEGLPWGSRMYSVSRYRIDSSNQMTLIDARQTNGAECVISAALPPPSVELIVLKAV</sequence>
<dbReference type="InterPro" id="IPR051923">
    <property type="entry name" value="Glycosyl_Hydrolase_39"/>
</dbReference>
<dbReference type="SUPFAM" id="SSF51445">
    <property type="entry name" value="(Trans)glycosidases"/>
    <property type="match status" value="1"/>
</dbReference>
<feature type="domain" description="Glycosyl hydrolases family 39 N-terminal catalytic" evidence="4">
    <location>
        <begin position="114"/>
        <end position="371"/>
    </location>
</feature>
<evidence type="ECO:0000256" key="1">
    <source>
        <dbReference type="ARBA" id="ARBA00008875"/>
    </source>
</evidence>
<comment type="similarity">
    <text evidence="1">Belongs to the glycosyl hydrolase 39 family.</text>
</comment>
<keyword evidence="2" id="KW-0378">Hydrolase</keyword>
<dbReference type="Pfam" id="PF01229">
    <property type="entry name" value="Glyco_hydro_39"/>
    <property type="match status" value="1"/>
</dbReference>
<dbReference type="InterPro" id="IPR049166">
    <property type="entry name" value="GH39_cat"/>
</dbReference>
<protein>
    <recommendedName>
        <fullName evidence="4">Glycosyl hydrolases family 39 N-terminal catalytic domain-containing protein</fullName>
    </recommendedName>
</protein>
<name>A0A848IPV6_9BURK</name>
<organism evidence="5 6">
    <name type="scientific">Paraburkholderia polaris</name>
    <dbReference type="NCBI Taxonomy" id="2728848"/>
    <lineage>
        <taxon>Bacteria</taxon>
        <taxon>Pseudomonadati</taxon>
        <taxon>Pseudomonadota</taxon>
        <taxon>Betaproteobacteria</taxon>
        <taxon>Burkholderiales</taxon>
        <taxon>Burkholderiaceae</taxon>
        <taxon>Paraburkholderia</taxon>
    </lineage>
</organism>
<reference evidence="5 6" key="1">
    <citation type="submission" date="2020-04" db="EMBL/GenBank/DDBJ databases">
        <title>Paraburkholderia sp. RP-4-7 isolated from soil.</title>
        <authorList>
            <person name="Dahal R.H."/>
        </authorList>
    </citation>
    <scope>NUCLEOTIDE SEQUENCE [LARGE SCALE GENOMIC DNA]</scope>
    <source>
        <strain evidence="5 6">RP-4-7</strain>
    </source>
</reference>
<evidence type="ECO:0000313" key="5">
    <source>
        <dbReference type="EMBL" id="NMM04292.1"/>
    </source>
</evidence>
<accession>A0A848IPV6</accession>
<proteinExistence type="inferred from homology"/>
<dbReference type="PANTHER" id="PTHR12631">
    <property type="entry name" value="ALPHA-L-IDURONIDASE"/>
    <property type="match status" value="1"/>
</dbReference>
<evidence type="ECO:0000256" key="2">
    <source>
        <dbReference type="ARBA" id="ARBA00022801"/>
    </source>
</evidence>
<evidence type="ECO:0000313" key="6">
    <source>
        <dbReference type="Proteomes" id="UP000544134"/>
    </source>
</evidence>
<keyword evidence="3" id="KW-0326">Glycosidase</keyword>
<evidence type="ECO:0000259" key="4">
    <source>
        <dbReference type="Pfam" id="PF01229"/>
    </source>
</evidence>
<dbReference type="RefSeq" id="WP_169491050.1">
    <property type="nucleotide sequence ID" value="NZ_JABBGJ010000080.1"/>
</dbReference>
<dbReference type="GO" id="GO:0004553">
    <property type="term" value="F:hydrolase activity, hydrolyzing O-glycosyl compounds"/>
    <property type="evidence" value="ECO:0007669"/>
    <property type="project" value="TreeGrafter"/>
</dbReference>
<dbReference type="Proteomes" id="UP000544134">
    <property type="component" value="Unassembled WGS sequence"/>
</dbReference>
<evidence type="ECO:0000256" key="3">
    <source>
        <dbReference type="ARBA" id="ARBA00023295"/>
    </source>
</evidence>
<dbReference type="EMBL" id="JABBGJ010000080">
    <property type="protein sequence ID" value="NMM04292.1"/>
    <property type="molecule type" value="Genomic_DNA"/>
</dbReference>
<dbReference type="Gene3D" id="3.20.20.80">
    <property type="entry name" value="Glycosidases"/>
    <property type="match status" value="1"/>
</dbReference>
<keyword evidence="6" id="KW-1185">Reference proteome</keyword>
<gene>
    <name evidence="5" type="ORF">HHL24_41395</name>
</gene>
<dbReference type="AlphaFoldDB" id="A0A848IPV6"/>
<dbReference type="PANTHER" id="PTHR12631:SF10">
    <property type="entry name" value="BETA-XYLOSIDASE-LIKE PROTEIN-RELATED"/>
    <property type="match status" value="1"/>
</dbReference>